<dbReference type="EMBL" id="PDKO01000003">
    <property type="protein sequence ID" value="RXJ63601.1"/>
    <property type="molecule type" value="Genomic_DNA"/>
</dbReference>
<gene>
    <name evidence="1" type="ORF">CRV06_05255</name>
</gene>
<dbReference type="RefSeq" id="WP_129081647.1">
    <property type="nucleotide sequence ID" value="NZ_CP041070.1"/>
</dbReference>
<proteinExistence type="predicted"/>
<evidence type="ECO:0000313" key="2">
    <source>
        <dbReference type="Proteomes" id="UP000290191"/>
    </source>
</evidence>
<evidence type="ECO:0000313" key="1">
    <source>
        <dbReference type="EMBL" id="RXJ63601.1"/>
    </source>
</evidence>
<accession>A0A4Q0Y5H2</accession>
<comment type="caution">
    <text evidence="1">The sequence shown here is derived from an EMBL/GenBank/DDBJ whole genome shotgun (WGS) entry which is preliminary data.</text>
</comment>
<dbReference type="Proteomes" id="UP000290191">
    <property type="component" value="Unassembled WGS sequence"/>
</dbReference>
<keyword evidence="2" id="KW-1185">Reference proteome</keyword>
<protein>
    <submittedName>
        <fullName evidence="1">Uncharacterized protein</fullName>
    </submittedName>
</protein>
<organism evidence="1 2">
    <name type="scientific">Halarcobacter anaerophilus</name>
    <dbReference type="NCBI Taxonomy" id="877500"/>
    <lineage>
        <taxon>Bacteria</taxon>
        <taxon>Pseudomonadati</taxon>
        <taxon>Campylobacterota</taxon>
        <taxon>Epsilonproteobacteria</taxon>
        <taxon>Campylobacterales</taxon>
        <taxon>Arcobacteraceae</taxon>
        <taxon>Halarcobacter</taxon>
    </lineage>
</organism>
<name>A0A4Q0Y5H2_9BACT</name>
<sequence length="67" mass="7811">MINITTRSTSDGIRLEIRDEKNSLGFSQEFSPKDLQDINKVSRGLYHFSRYIDNFIDKNKISEATKQ</sequence>
<reference evidence="1 2" key="1">
    <citation type="submission" date="2017-10" db="EMBL/GenBank/DDBJ databases">
        <title>Genomics of the genus Arcobacter.</title>
        <authorList>
            <person name="Perez-Cataluna A."/>
            <person name="Figueras M.J."/>
        </authorList>
    </citation>
    <scope>NUCLEOTIDE SEQUENCE [LARGE SCALE GENOMIC DNA]</scope>
    <source>
        <strain evidence="1 2">DSM 24636</strain>
    </source>
</reference>
<dbReference type="AlphaFoldDB" id="A0A4Q0Y5H2"/>